<organism evidence="8 9">
    <name type="scientific">Anaeramoeba flamelloides</name>
    <dbReference type="NCBI Taxonomy" id="1746091"/>
    <lineage>
        <taxon>Eukaryota</taxon>
        <taxon>Metamonada</taxon>
        <taxon>Anaeramoebidae</taxon>
        <taxon>Anaeramoeba</taxon>
    </lineage>
</organism>
<dbReference type="InterPro" id="IPR003959">
    <property type="entry name" value="ATPase_AAA_core"/>
</dbReference>
<evidence type="ECO:0000256" key="1">
    <source>
        <dbReference type="ARBA" id="ARBA00004572"/>
    </source>
</evidence>
<evidence type="ECO:0000256" key="6">
    <source>
        <dbReference type="SAM" id="MobiDB-lite"/>
    </source>
</evidence>
<feature type="compositionally biased region" description="Polar residues" evidence="6">
    <location>
        <begin position="147"/>
        <end position="162"/>
    </location>
</feature>
<feature type="compositionally biased region" description="Low complexity" evidence="6">
    <location>
        <begin position="605"/>
        <end position="630"/>
    </location>
</feature>
<dbReference type="EMBL" id="JANTQA010000051">
    <property type="protein sequence ID" value="KAJ3430001.1"/>
    <property type="molecule type" value="Genomic_DNA"/>
</dbReference>
<dbReference type="SUPFAM" id="SSF52540">
    <property type="entry name" value="P-loop containing nucleoside triphosphate hydrolases"/>
    <property type="match status" value="1"/>
</dbReference>
<dbReference type="Pfam" id="PF00004">
    <property type="entry name" value="AAA"/>
    <property type="match status" value="1"/>
</dbReference>
<keyword evidence="4" id="KW-0067">ATP-binding</keyword>
<protein>
    <submittedName>
        <fullName evidence="8">Aaa-type atpase family protein-related</fullName>
    </submittedName>
</protein>
<dbReference type="PRINTS" id="PR00830">
    <property type="entry name" value="ENDOLAPTASE"/>
</dbReference>
<dbReference type="Gene3D" id="1.10.8.60">
    <property type="match status" value="1"/>
</dbReference>
<dbReference type="SUPFAM" id="SSF49879">
    <property type="entry name" value="SMAD/FHA domain"/>
    <property type="match status" value="1"/>
</dbReference>
<accession>A0AAV7YMY8</accession>
<dbReference type="PANTHER" id="PTHR45644">
    <property type="entry name" value="AAA ATPASE, PUTATIVE (AFU_ORTHOLOGUE AFUA_2G12920)-RELATED-RELATED"/>
    <property type="match status" value="1"/>
</dbReference>
<reference evidence="8" key="1">
    <citation type="submission" date="2022-08" db="EMBL/GenBank/DDBJ databases">
        <title>Novel sulphate-reducing endosymbionts in the free-living metamonad Anaeramoeba.</title>
        <authorList>
            <person name="Jerlstrom-Hultqvist J."/>
            <person name="Cepicka I."/>
            <person name="Gallot-Lavallee L."/>
            <person name="Salas-Leiva D."/>
            <person name="Curtis B.A."/>
            <person name="Zahonova K."/>
            <person name="Pipaliya S."/>
            <person name="Dacks J."/>
            <person name="Roger A.J."/>
        </authorList>
    </citation>
    <scope>NUCLEOTIDE SEQUENCE</scope>
    <source>
        <strain evidence="8">Busselton2</strain>
    </source>
</reference>
<dbReference type="PROSITE" id="PS00674">
    <property type="entry name" value="AAA"/>
    <property type="match status" value="1"/>
</dbReference>
<dbReference type="InterPro" id="IPR003960">
    <property type="entry name" value="ATPase_AAA_CS"/>
</dbReference>
<feature type="region of interest" description="Disordered" evidence="6">
    <location>
        <begin position="547"/>
        <end position="678"/>
    </location>
</feature>
<feature type="compositionally biased region" description="Basic residues" evidence="6">
    <location>
        <begin position="76"/>
        <end position="85"/>
    </location>
</feature>
<feature type="region of interest" description="Disordered" evidence="6">
    <location>
        <begin position="201"/>
        <end position="220"/>
    </location>
</feature>
<feature type="region of interest" description="Disordered" evidence="6">
    <location>
        <begin position="74"/>
        <end position="162"/>
    </location>
</feature>
<dbReference type="Pfam" id="PF17862">
    <property type="entry name" value="AAA_lid_3"/>
    <property type="match status" value="1"/>
</dbReference>
<dbReference type="InterPro" id="IPR041569">
    <property type="entry name" value="AAA_lid_3"/>
</dbReference>
<dbReference type="GO" id="GO:0005741">
    <property type="term" value="C:mitochondrial outer membrane"/>
    <property type="evidence" value="ECO:0007669"/>
    <property type="project" value="UniProtKB-SubCell"/>
</dbReference>
<dbReference type="InterPro" id="IPR027417">
    <property type="entry name" value="P-loop_NTPase"/>
</dbReference>
<dbReference type="CDD" id="cd00060">
    <property type="entry name" value="FHA"/>
    <property type="match status" value="1"/>
</dbReference>
<feature type="compositionally biased region" description="Polar residues" evidence="6">
    <location>
        <begin position="669"/>
        <end position="678"/>
    </location>
</feature>
<evidence type="ECO:0000259" key="7">
    <source>
        <dbReference type="SMART" id="SM00382"/>
    </source>
</evidence>
<dbReference type="GO" id="GO:0016887">
    <property type="term" value="F:ATP hydrolysis activity"/>
    <property type="evidence" value="ECO:0007669"/>
    <property type="project" value="InterPro"/>
</dbReference>
<feature type="compositionally biased region" description="Basic and acidic residues" evidence="6">
    <location>
        <begin position="259"/>
        <end position="272"/>
    </location>
</feature>
<gene>
    <name evidence="8" type="ORF">M0812_23001</name>
</gene>
<feature type="compositionally biased region" description="Basic and acidic residues" evidence="6">
    <location>
        <begin position="8"/>
        <end position="21"/>
    </location>
</feature>
<evidence type="ECO:0000256" key="2">
    <source>
        <dbReference type="ARBA" id="ARBA00022741"/>
    </source>
</evidence>
<feature type="region of interest" description="Disordered" evidence="6">
    <location>
        <begin position="243"/>
        <end position="301"/>
    </location>
</feature>
<feature type="compositionally biased region" description="Low complexity" evidence="6">
    <location>
        <begin position="273"/>
        <end position="296"/>
    </location>
</feature>
<evidence type="ECO:0000313" key="8">
    <source>
        <dbReference type="EMBL" id="KAJ3430001.1"/>
    </source>
</evidence>
<dbReference type="InterPro" id="IPR003593">
    <property type="entry name" value="AAA+_ATPase"/>
</dbReference>
<dbReference type="Proteomes" id="UP001146793">
    <property type="component" value="Unassembled WGS sequence"/>
</dbReference>
<keyword evidence="3" id="KW-0472">Membrane</keyword>
<evidence type="ECO:0000256" key="3">
    <source>
        <dbReference type="ARBA" id="ARBA00022787"/>
    </source>
</evidence>
<feature type="compositionally biased region" description="Low complexity" evidence="6">
    <location>
        <begin position="558"/>
        <end position="598"/>
    </location>
</feature>
<dbReference type="InterPro" id="IPR008984">
    <property type="entry name" value="SMAD_FHA_dom_sf"/>
</dbReference>
<dbReference type="GO" id="GO:0005524">
    <property type="term" value="F:ATP binding"/>
    <property type="evidence" value="ECO:0007669"/>
    <property type="project" value="UniProtKB-KW"/>
</dbReference>
<feature type="domain" description="AAA+ ATPase" evidence="7">
    <location>
        <begin position="1123"/>
        <end position="1260"/>
    </location>
</feature>
<dbReference type="Gene3D" id="3.40.50.300">
    <property type="entry name" value="P-loop containing nucleotide triphosphate hydrolases"/>
    <property type="match status" value="1"/>
</dbReference>
<evidence type="ECO:0000256" key="5">
    <source>
        <dbReference type="ARBA" id="ARBA00023128"/>
    </source>
</evidence>
<feature type="compositionally biased region" description="Polar residues" evidence="6">
    <location>
        <begin position="22"/>
        <end position="48"/>
    </location>
</feature>
<dbReference type="InterPro" id="IPR051701">
    <property type="entry name" value="Mito_OM_Translocase_MSP1"/>
</dbReference>
<proteinExistence type="predicted"/>
<dbReference type="PANTHER" id="PTHR45644:SF3">
    <property type="entry name" value="FI08533P-RELATED"/>
    <property type="match status" value="1"/>
</dbReference>
<comment type="caution">
    <text evidence="8">The sequence shown here is derived from an EMBL/GenBank/DDBJ whole genome shotgun (WGS) entry which is preliminary data.</text>
</comment>
<keyword evidence="3" id="KW-1000">Mitochondrion outer membrane</keyword>
<name>A0AAV7YMY8_9EUKA</name>
<feature type="region of interest" description="Disordered" evidence="6">
    <location>
        <begin position="1"/>
        <end position="53"/>
    </location>
</feature>
<keyword evidence="2" id="KW-0547">Nucleotide-binding</keyword>
<comment type="subcellular location">
    <subcellularLocation>
        <location evidence="1">Mitochondrion outer membrane</location>
        <topology evidence="1">Single-pass membrane protein</topology>
    </subcellularLocation>
</comment>
<dbReference type="SMART" id="SM00382">
    <property type="entry name" value="AAA"/>
    <property type="match status" value="1"/>
</dbReference>
<evidence type="ECO:0000313" key="9">
    <source>
        <dbReference type="Proteomes" id="UP001146793"/>
    </source>
</evidence>
<evidence type="ECO:0000256" key="4">
    <source>
        <dbReference type="ARBA" id="ARBA00022840"/>
    </source>
</evidence>
<dbReference type="FunFam" id="3.40.50.300:FF:000416">
    <property type="entry name" value="p-loop nucleoside triphosphate hydrolase superfamily protein"/>
    <property type="match status" value="1"/>
</dbReference>
<feature type="compositionally biased region" description="Low complexity" evidence="6">
    <location>
        <begin position="201"/>
        <end position="211"/>
    </location>
</feature>
<sequence length="1448" mass="167513">MSNPINKNENEKEKEKEKDQNKTINSSNTSVPSTVKTNLSRSPNDFQTNNKLLQVKNEKELELELEKELDEIEGNRKRKRTHKLQTKKDPIRRSKRLQKKNEDYSLLNETKPIQQKANKNEKKKRRTNKNKFINGKQIAINPKDPNISKNTQINENENSTFQDSYKERTLDLTNTLHAPKLGNLSNIPMFINLDQLLSNQQNRQENGNGNEKMNSKQIQSETQNFQKNNNSNQQKNKMDLENQKSLQKESKSKSNNNNDNDKIIGNKQKEKQNSNNNHNHTNINNNDTNQKPNNSTLPKTRTKGWGYLFHQLEPRETIVITSTPYSFGSASRCQYHIQDHKISGLLTRIVDEVKKDKYLEVHGDKGNVFLNGKWIKKGHKIVIKSGDQIVIESSKVHSFIFVLDSFFVKYQSLKKVNISNQQLHTQQQKLNFQKKKEFYSIIDGHVRNPIKEPNTPSLDELEYPIDTDFKKLFTQLFEINLKIFELLGSKQFPKNISNRILLTGRNETQVFQKKLCLSLAKKFKIPILIFDFFEILQQEKNIRNDKLLKKKDQNYPQKKNNSQNLKNSNNNNNKGINSQNLNNNNNNDDINNNNANNNNKKDNNRSSTNNFNNNSIINTNLNKKNNNNNNNKEKEKEENNNNEEENEDSKKNEIFNSNTIRKTRKPQLMGSSEFNEPNSDTVIRYLSSQISLNDRIRFIGPKFIDMKKTMILERLKRYNGPNPGSEGTVKIIFHDNGNTNFVGVDFDEEIKKGGHSFGNLTKGKNGFFVRRNEVSKIDGTIKDYSILLIESLFQFLESIPNKGFLLFIPNIETCIFHSFEIYETFKTKLVSLTKNKPIIIIGGVALSGKKSKNSSNDPIALLSKNFDKLSGVSNLFQKKDFRNQKDNQRNLINNRFANDNKNSNTFNKNAKQSNSSEIEKVIQFLTNLFPTKMPVKRPKKVTQFEKWKMKTEEDKLNLRIKKNIKLFEETAKKYKISLDNIQPNCFSLIEYSPKDVFEILGCSSTHKITSLYQEIECNTTMSSSTELDFEKNIKILDQNDLNYGIQLHKQLYKIGTNKLPEIDIEFSNEYEEKLISEVIPPNRINISFKDIGALHDVKEVLREFVILPLKRRELFQRGNLIKPCKGILLFGPPGTGKTMLAKAIATESGAHFLNISMATISSKWFGEGEKIAKAVFTLASKLSPSIIFIDEVDSLLNRRGKSGEHEASRKIKNTFMEQWDGMKRRDDERVIVLAATNRPHDLDEAVLRRFPRRLYVDMPDFKARKKILQVILKCETIENNFDFDKLARITQGFSGSDLKNLATTAGYYPIRELLSEEFSKLGKTLQILGDYKPQSQSQQNPQQKTEIQARTQNNGIEINTNDKINDKMLKSIDYTEQLKLLGSEKGKNIKQTQSISKLRPITLRDFEKAKKNIKISVSMESLVSKELREWNRRYGEGGVKEKRYEFYN</sequence>
<keyword evidence="5" id="KW-0496">Mitochondrion</keyword>
<feature type="compositionally biased region" description="Basic and acidic residues" evidence="6">
    <location>
        <begin position="243"/>
        <end position="252"/>
    </location>
</feature>